<dbReference type="GO" id="GO:0003777">
    <property type="term" value="F:microtubule motor activity"/>
    <property type="evidence" value="ECO:0007669"/>
    <property type="project" value="InterPro"/>
</dbReference>
<dbReference type="GO" id="GO:0007018">
    <property type="term" value="P:microtubule-based movement"/>
    <property type="evidence" value="ECO:0007669"/>
    <property type="project" value="InterPro"/>
</dbReference>
<evidence type="ECO:0000256" key="5">
    <source>
        <dbReference type="ARBA" id="ARBA00061030"/>
    </source>
</evidence>
<dbReference type="Pfam" id="PF00225">
    <property type="entry name" value="Kinesin"/>
    <property type="match status" value="1"/>
</dbReference>
<evidence type="ECO:0000256" key="7">
    <source>
        <dbReference type="RuleBase" id="RU000394"/>
    </source>
</evidence>
<dbReference type="AlphaFoldDB" id="A0A0C5IMW8"/>
<evidence type="ECO:0000256" key="9">
    <source>
        <dbReference type="SAM" id="MobiDB-lite"/>
    </source>
</evidence>
<proteinExistence type="evidence at transcript level"/>
<evidence type="ECO:0000256" key="2">
    <source>
        <dbReference type="ARBA" id="ARBA00022741"/>
    </source>
</evidence>
<feature type="binding site" evidence="6">
    <location>
        <begin position="281"/>
        <end position="288"/>
    </location>
    <ligand>
        <name>ATP</name>
        <dbReference type="ChEBI" id="CHEBI:30616"/>
    </ligand>
</feature>
<dbReference type="PRINTS" id="PR00380">
    <property type="entry name" value="KINESINHEAVY"/>
</dbReference>
<evidence type="ECO:0000256" key="1">
    <source>
        <dbReference type="ARBA" id="ARBA00022701"/>
    </source>
</evidence>
<dbReference type="FunFam" id="3.40.850.10:FF:000012">
    <property type="entry name" value="Kinesin-like protein"/>
    <property type="match status" value="1"/>
</dbReference>
<accession>A0A0C5IMW8</accession>
<keyword evidence="8" id="KW-0175">Coiled coil</keyword>
<gene>
    <name evidence="11 13" type="primary">KIS13B2</name>
    <name evidence="13" type="synonym">LOC107913909</name>
</gene>
<feature type="coiled-coil region" evidence="8">
    <location>
        <begin position="629"/>
        <end position="660"/>
    </location>
</feature>
<dbReference type="InterPro" id="IPR027640">
    <property type="entry name" value="Kinesin-like_fam"/>
</dbReference>
<dbReference type="KEGG" id="ghi:107913909"/>
<dbReference type="EMBL" id="KP036630">
    <property type="protein sequence ID" value="AJP36634.1"/>
    <property type="molecule type" value="mRNA"/>
</dbReference>
<dbReference type="OrthoDB" id="3176171at2759"/>
<dbReference type="GO" id="GO:0005524">
    <property type="term" value="F:ATP binding"/>
    <property type="evidence" value="ECO:0007669"/>
    <property type="project" value="UniProtKB-UniRule"/>
</dbReference>
<dbReference type="PANTHER" id="PTHR47971">
    <property type="entry name" value="KINESIN-RELATED PROTEIN 6"/>
    <property type="match status" value="1"/>
</dbReference>
<feature type="region of interest" description="Disordered" evidence="9">
    <location>
        <begin position="1"/>
        <end position="25"/>
    </location>
</feature>
<dbReference type="InterPro" id="IPR001752">
    <property type="entry name" value="Kinesin_motor_dom"/>
</dbReference>
<dbReference type="GO" id="GO:0005874">
    <property type="term" value="C:microtubule"/>
    <property type="evidence" value="ECO:0007669"/>
    <property type="project" value="UniProtKB-KW"/>
</dbReference>
<dbReference type="InterPro" id="IPR019821">
    <property type="entry name" value="Kinesin_motor_CS"/>
</dbReference>
<dbReference type="GO" id="GO:0008017">
    <property type="term" value="F:microtubule binding"/>
    <property type="evidence" value="ECO:0007669"/>
    <property type="project" value="InterPro"/>
</dbReference>
<dbReference type="SUPFAM" id="SSF52540">
    <property type="entry name" value="P-loop containing nucleoside triphosphate hydrolases"/>
    <property type="match status" value="1"/>
</dbReference>
<dbReference type="GeneID" id="107913909"/>
<feature type="domain" description="Kinesin motor" evidence="10">
    <location>
        <begin position="192"/>
        <end position="515"/>
    </location>
</feature>
<evidence type="ECO:0000313" key="12">
    <source>
        <dbReference type="Proteomes" id="UP000818029"/>
    </source>
</evidence>
<dbReference type="PANTHER" id="PTHR47971:SF9">
    <property type="entry name" value="KINESIN-LIKE PROTEIN KIN-13B"/>
    <property type="match status" value="1"/>
</dbReference>
<dbReference type="InterPro" id="IPR027417">
    <property type="entry name" value="P-loop_NTPase"/>
</dbReference>
<sequence length="711" mass="79757">MNGMGRQGKRSGAAGLQVHHQRQHSDNFLETTSNGRWLQSAGLQHLHSSNNSIPPLQDYAFYGGGDGGGQGSRMYRNMQREFNMGNDFFTEPTTPPVGSRPSSQRMNGDQSPNEFSPGLLDLHSFDTELLPEMPVPNLYNGPSLYNPVRGRSFDDSEPYISNKQTGRGGVVPENELLKSFAVDKEKVNSVAKIKVVVRKRPLNKKELAKNEEDIIETLSNSLVVHETKLKVDLTEYMEKHEFVFDAVLNEEVSNDEVYRETVEPIVPIIFQRTKATCFAYGQTGSGKTYTMKPLPLKASRDILRLMHHTYRNQGFHLFVSFFEIYGGKLYDLLSDRKKLCMREDGKQQVCIVGLKEFRVSDVETIKELIEKGNATRSTGTTGANEESSRSHAILQLAIKRSVDGNESKPPRVVGKLSFIDLAGSERGADTTDNDKQTRMEGAEINKSLLALKECIRALDNDQGHIPFRGSKLTEVLRDSFMGNSRTVMISCISPSSGSCEHTLNTLRYADRVKSLSKGGNSKKDVLSSTMNLKESTAQPLSLGLPTASTFEDDINDTWPDQNERDDFNAPEDSFEQEKLMWKKNGKLDQYGFSTAGNKLRKPNGQTKWKEPVRSDIKHSKSDDDLNALLQEEEDLVNAHRKQVEETMNIVKEEMNLLVEADQPGNQLDDYISRLTTILSQKAAGITQLQTRLANFQRRLKEHNVLVSSSGY</sequence>
<evidence type="ECO:0000256" key="3">
    <source>
        <dbReference type="ARBA" id="ARBA00022840"/>
    </source>
</evidence>
<keyword evidence="1 7" id="KW-0493">Microtubule</keyword>
<dbReference type="GO" id="GO:0007019">
    <property type="term" value="P:microtubule depolymerization"/>
    <property type="evidence" value="ECO:0007669"/>
    <property type="project" value="TreeGrafter"/>
</dbReference>
<reference evidence="11" key="1">
    <citation type="submission" date="2014-10" db="EMBL/GenBank/DDBJ databases">
        <authorList>
            <person name="Zhao L."/>
            <person name="Li Y."/>
            <person name="Liu Y."/>
            <person name="Sun J."/>
        </authorList>
    </citation>
    <scope>NUCLEOTIDE SEQUENCE</scope>
</reference>
<name>A0A0C5IMW8_GOSHI</name>
<keyword evidence="3 6" id="KW-0067">ATP-binding</keyword>
<dbReference type="RefSeq" id="NP_001314022.1">
    <property type="nucleotide sequence ID" value="NM_001327093.1"/>
</dbReference>
<evidence type="ECO:0000256" key="8">
    <source>
        <dbReference type="SAM" id="Coils"/>
    </source>
</evidence>
<evidence type="ECO:0000256" key="4">
    <source>
        <dbReference type="ARBA" id="ARBA00023175"/>
    </source>
</evidence>
<dbReference type="PROSITE" id="PS00411">
    <property type="entry name" value="KINESIN_MOTOR_1"/>
    <property type="match status" value="1"/>
</dbReference>
<dbReference type="InterPro" id="IPR036961">
    <property type="entry name" value="Kinesin_motor_dom_sf"/>
</dbReference>
<dbReference type="SMART" id="SM00129">
    <property type="entry name" value="KISc"/>
    <property type="match status" value="1"/>
</dbReference>
<keyword evidence="4 6" id="KW-0505">Motor protein</keyword>
<evidence type="ECO:0000313" key="13">
    <source>
        <dbReference type="RefSeq" id="NP_001314022.1"/>
    </source>
</evidence>
<organism evidence="11">
    <name type="scientific">Gossypium hirsutum</name>
    <name type="common">Upland cotton</name>
    <name type="synonym">Gossypium mexicanum</name>
    <dbReference type="NCBI Taxonomy" id="3635"/>
    <lineage>
        <taxon>Eukaryota</taxon>
        <taxon>Viridiplantae</taxon>
        <taxon>Streptophyta</taxon>
        <taxon>Embryophyta</taxon>
        <taxon>Tracheophyta</taxon>
        <taxon>Spermatophyta</taxon>
        <taxon>Magnoliopsida</taxon>
        <taxon>eudicotyledons</taxon>
        <taxon>Gunneridae</taxon>
        <taxon>Pentapetalae</taxon>
        <taxon>rosids</taxon>
        <taxon>malvids</taxon>
        <taxon>Malvales</taxon>
        <taxon>Malvaceae</taxon>
        <taxon>Malvoideae</taxon>
        <taxon>Gossypium</taxon>
    </lineage>
</organism>
<feature type="region of interest" description="Disordered" evidence="9">
    <location>
        <begin position="85"/>
        <end position="120"/>
    </location>
</feature>
<dbReference type="Gene3D" id="3.40.850.10">
    <property type="entry name" value="Kinesin motor domain"/>
    <property type="match status" value="1"/>
</dbReference>
<reference evidence="12" key="2">
    <citation type="journal article" date="2020" name="Nat. Genet.">
        <title>Genomic diversifications of five Gossypium allopolyploid species and their impact on cotton improvement.</title>
        <authorList>
            <person name="Chen Z.J."/>
            <person name="Sreedasyam A."/>
            <person name="Ando A."/>
            <person name="Song Q."/>
            <person name="De Santiago L.M."/>
            <person name="Hulse-Kemp A.M."/>
            <person name="Ding M."/>
            <person name="Ye W."/>
            <person name="Kirkbride R.C."/>
            <person name="Jenkins J."/>
            <person name="Plott C."/>
            <person name="Lovell J."/>
            <person name="Lin Y.M."/>
            <person name="Vaughn R."/>
            <person name="Liu B."/>
            <person name="Simpson S."/>
            <person name="Scheffler B.E."/>
            <person name="Wen L."/>
            <person name="Saski C.A."/>
            <person name="Grover C.E."/>
            <person name="Hu G."/>
            <person name="Conover J.L."/>
            <person name="Carlson J.W."/>
            <person name="Shu S."/>
            <person name="Boston L.B."/>
            <person name="Williams M."/>
            <person name="Peterson D.G."/>
            <person name="McGee K."/>
            <person name="Jones D.C."/>
            <person name="Wendel J.F."/>
            <person name="Stelly D.M."/>
            <person name="Grimwood J."/>
            <person name="Schmutz J."/>
        </authorList>
    </citation>
    <scope>NUCLEOTIDE SEQUENCE [LARGE SCALE GENOMIC DNA]</scope>
    <source>
        <strain evidence="12">cv. TM-1</strain>
    </source>
</reference>
<reference evidence="13" key="3">
    <citation type="submission" date="2025-05" db="UniProtKB">
        <authorList>
            <consortium name="RefSeq"/>
        </authorList>
    </citation>
    <scope>IDENTIFICATION</scope>
</reference>
<comment type="similarity">
    <text evidence="5">Belongs to the TRAFAC class myosin-kinesin ATPase superfamily. Kinesin family. KIN-13 subfamily.</text>
</comment>
<dbReference type="GO" id="GO:1903338">
    <property type="term" value="P:regulation of cell wall organization or biogenesis"/>
    <property type="evidence" value="ECO:0007669"/>
    <property type="project" value="UniProtKB-ARBA"/>
</dbReference>
<keyword evidence="2 6" id="KW-0547">Nucleotide-binding</keyword>
<protein>
    <recommendedName>
        <fullName evidence="7">Kinesin-like protein</fullName>
    </recommendedName>
</protein>
<evidence type="ECO:0000313" key="11">
    <source>
        <dbReference type="EMBL" id="AJP36634.1"/>
    </source>
</evidence>
<keyword evidence="12" id="KW-1185">Reference proteome</keyword>
<evidence type="ECO:0000256" key="6">
    <source>
        <dbReference type="PROSITE-ProRule" id="PRU00283"/>
    </source>
</evidence>
<dbReference type="Proteomes" id="UP000818029">
    <property type="component" value="Chromosome D10"/>
</dbReference>
<dbReference type="CDD" id="cd01367">
    <property type="entry name" value="KISc_KIF2_like"/>
    <property type="match status" value="1"/>
</dbReference>
<evidence type="ECO:0000259" key="10">
    <source>
        <dbReference type="PROSITE" id="PS50067"/>
    </source>
</evidence>
<dbReference type="PROSITE" id="PS50067">
    <property type="entry name" value="KINESIN_MOTOR_2"/>
    <property type="match status" value="1"/>
</dbReference>
<feature type="compositionally biased region" description="Polar residues" evidence="9">
    <location>
        <begin position="100"/>
        <end position="114"/>
    </location>
</feature>